<reference evidence="2" key="1">
    <citation type="journal article" date="2020" name="Cell">
        <title>Large-Scale Comparative Analyses of Tick Genomes Elucidate Their Genetic Diversity and Vector Capacities.</title>
        <authorList>
            <consortium name="Tick Genome and Microbiome Consortium (TIGMIC)"/>
            <person name="Jia N."/>
            <person name="Wang J."/>
            <person name="Shi W."/>
            <person name="Du L."/>
            <person name="Sun Y."/>
            <person name="Zhan W."/>
            <person name="Jiang J.F."/>
            <person name="Wang Q."/>
            <person name="Zhang B."/>
            <person name="Ji P."/>
            <person name="Bell-Sakyi L."/>
            <person name="Cui X.M."/>
            <person name="Yuan T.T."/>
            <person name="Jiang B.G."/>
            <person name="Yang W.F."/>
            <person name="Lam T.T."/>
            <person name="Chang Q.C."/>
            <person name="Ding S.J."/>
            <person name="Wang X.J."/>
            <person name="Zhu J.G."/>
            <person name="Ruan X.D."/>
            <person name="Zhao L."/>
            <person name="Wei J.T."/>
            <person name="Ye R.Z."/>
            <person name="Que T.C."/>
            <person name="Du C.H."/>
            <person name="Zhou Y.H."/>
            <person name="Cheng J.X."/>
            <person name="Dai P.F."/>
            <person name="Guo W.B."/>
            <person name="Han X.H."/>
            <person name="Huang E.J."/>
            <person name="Li L.F."/>
            <person name="Wei W."/>
            <person name="Gao Y.C."/>
            <person name="Liu J.Z."/>
            <person name="Shao H.Z."/>
            <person name="Wang X."/>
            <person name="Wang C.C."/>
            <person name="Yang T.C."/>
            <person name="Huo Q.B."/>
            <person name="Li W."/>
            <person name="Chen H.Y."/>
            <person name="Chen S.E."/>
            <person name="Zhou L.G."/>
            <person name="Ni X.B."/>
            <person name="Tian J.H."/>
            <person name="Sheng Y."/>
            <person name="Liu T."/>
            <person name="Pan Y.S."/>
            <person name="Xia L.Y."/>
            <person name="Li J."/>
            <person name="Zhao F."/>
            <person name="Cao W.C."/>
        </authorList>
    </citation>
    <scope>NUCLEOTIDE SEQUENCE</scope>
    <source>
        <strain evidence="2">Rmic-2018</strain>
    </source>
</reference>
<reference evidence="2" key="2">
    <citation type="submission" date="2021-09" db="EMBL/GenBank/DDBJ databases">
        <authorList>
            <person name="Jia N."/>
            <person name="Wang J."/>
            <person name="Shi W."/>
            <person name="Du L."/>
            <person name="Sun Y."/>
            <person name="Zhan W."/>
            <person name="Jiang J."/>
            <person name="Wang Q."/>
            <person name="Zhang B."/>
            <person name="Ji P."/>
            <person name="Sakyi L.B."/>
            <person name="Cui X."/>
            <person name="Yuan T."/>
            <person name="Jiang B."/>
            <person name="Yang W."/>
            <person name="Lam T.T.-Y."/>
            <person name="Chang Q."/>
            <person name="Ding S."/>
            <person name="Wang X."/>
            <person name="Zhu J."/>
            <person name="Ruan X."/>
            <person name="Zhao L."/>
            <person name="Wei J."/>
            <person name="Que T."/>
            <person name="Du C."/>
            <person name="Cheng J."/>
            <person name="Dai P."/>
            <person name="Han X."/>
            <person name="Huang E."/>
            <person name="Gao Y."/>
            <person name="Liu J."/>
            <person name="Shao H."/>
            <person name="Ye R."/>
            <person name="Li L."/>
            <person name="Wei W."/>
            <person name="Wang X."/>
            <person name="Wang C."/>
            <person name="Huo Q."/>
            <person name="Li W."/>
            <person name="Guo W."/>
            <person name="Chen H."/>
            <person name="Chen S."/>
            <person name="Zhou L."/>
            <person name="Zhou L."/>
            <person name="Ni X."/>
            <person name="Tian J."/>
            <person name="Zhou Y."/>
            <person name="Sheng Y."/>
            <person name="Liu T."/>
            <person name="Pan Y."/>
            <person name="Xia L."/>
            <person name="Li J."/>
            <person name="Zhao F."/>
            <person name="Cao W."/>
        </authorList>
    </citation>
    <scope>NUCLEOTIDE SEQUENCE</scope>
    <source>
        <strain evidence="2">Rmic-2018</strain>
        <tissue evidence="2">Larvae</tissue>
    </source>
</reference>
<evidence type="ECO:0000313" key="3">
    <source>
        <dbReference type="Proteomes" id="UP000821866"/>
    </source>
</evidence>
<evidence type="ECO:0000256" key="1">
    <source>
        <dbReference type="SAM" id="MobiDB-lite"/>
    </source>
</evidence>
<sequence>MTALLLALVKTGVSREEEEEGVGALIFATNEGSFVYELDWHALVGRKGEQTTFQEQCRQLIRGRIRVSRNDAAVRAQEHARVAKRKQQLRAEVPAAIRAECKRHRRAEEAASRAEQRQHGNGENARFRRMFSGALASAATSATACGRTHVFGFADADECRPALPESLETIPKADYLPTQRHRWNTNERRIAIHVDERAGALTSLGRRGSSPDENYSTLPSHRHDVEHVPGAAPLYAGPLLEHDRGWPTVLFHLHDANRKILLKGVPSHHGSLSSVHSSQQWPRREYRVTTDGWSRCESHLGPTSTRRREESSCRRNEKEKNPRRFLESALPAVVAVCLSVLRRIARPFLRSWVTGRCHDLYSSDRENSGALAAVTPSSCLSESAAL</sequence>
<gene>
    <name evidence="2" type="ORF">HPB51_017524</name>
</gene>
<keyword evidence="3" id="KW-1185">Reference proteome</keyword>
<organism evidence="2 3">
    <name type="scientific">Rhipicephalus microplus</name>
    <name type="common">Cattle tick</name>
    <name type="synonym">Boophilus microplus</name>
    <dbReference type="NCBI Taxonomy" id="6941"/>
    <lineage>
        <taxon>Eukaryota</taxon>
        <taxon>Metazoa</taxon>
        <taxon>Ecdysozoa</taxon>
        <taxon>Arthropoda</taxon>
        <taxon>Chelicerata</taxon>
        <taxon>Arachnida</taxon>
        <taxon>Acari</taxon>
        <taxon>Parasitiformes</taxon>
        <taxon>Ixodida</taxon>
        <taxon>Ixodoidea</taxon>
        <taxon>Ixodidae</taxon>
        <taxon>Rhipicephalinae</taxon>
        <taxon>Rhipicephalus</taxon>
        <taxon>Boophilus</taxon>
    </lineage>
</organism>
<name>A0A9J6F4K5_RHIMP</name>
<feature type="region of interest" description="Disordered" evidence="1">
    <location>
        <begin position="297"/>
        <end position="320"/>
    </location>
</feature>
<feature type="compositionally biased region" description="Basic and acidic residues" evidence="1">
    <location>
        <begin position="306"/>
        <end position="320"/>
    </location>
</feature>
<comment type="caution">
    <text evidence="2">The sequence shown here is derived from an EMBL/GenBank/DDBJ whole genome shotgun (WGS) entry which is preliminary data.</text>
</comment>
<feature type="region of interest" description="Disordered" evidence="1">
    <location>
        <begin position="203"/>
        <end position="222"/>
    </location>
</feature>
<protein>
    <submittedName>
        <fullName evidence="2">Uncharacterized protein</fullName>
    </submittedName>
</protein>
<accession>A0A9J6F4K5</accession>
<dbReference type="Proteomes" id="UP000821866">
    <property type="component" value="Chromosome 1"/>
</dbReference>
<dbReference type="EMBL" id="JABSTU010000001">
    <property type="protein sequence ID" value="KAH8041722.1"/>
    <property type="molecule type" value="Genomic_DNA"/>
</dbReference>
<evidence type="ECO:0000313" key="2">
    <source>
        <dbReference type="EMBL" id="KAH8041722.1"/>
    </source>
</evidence>
<proteinExistence type="predicted"/>
<dbReference type="AlphaFoldDB" id="A0A9J6F4K5"/>